<dbReference type="Pfam" id="PF00615">
    <property type="entry name" value="RGS"/>
    <property type="match status" value="1"/>
</dbReference>
<protein>
    <recommendedName>
        <fullName evidence="1">RGS domain-containing protein</fullName>
    </recommendedName>
</protein>
<feature type="domain" description="RGS" evidence="1">
    <location>
        <begin position="84"/>
        <end position="199"/>
    </location>
</feature>
<evidence type="ECO:0000259" key="1">
    <source>
        <dbReference type="PROSITE" id="PS50132"/>
    </source>
</evidence>
<dbReference type="AlphaFoldDB" id="A0A2P6N828"/>
<proteinExistence type="predicted"/>
<keyword evidence="3" id="KW-1185">Reference proteome</keyword>
<dbReference type="Gene3D" id="1.10.167.10">
    <property type="entry name" value="Regulator of G-protein Signalling 4, domain 2"/>
    <property type="match status" value="1"/>
</dbReference>
<accession>A0A2P6N828</accession>
<organism evidence="2 3">
    <name type="scientific">Planoprotostelium fungivorum</name>
    <dbReference type="NCBI Taxonomy" id="1890364"/>
    <lineage>
        <taxon>Eukaryota</taxon>
        <taxon>Amoebozoa</taxon>
        <taxon>Evosea</taxon>
        <taxon>Variosea</taxon>
        <taxon>Cavosteliida</taxon>
        <taxon>Cavosteliaceae</taxon>
        <taxon>Planoprotostelium</taxon>
    </lineage>
</organism>
<sequence length="319" mass="36767">MGSRESHSGVHQKGEKDLILRFCVSTEIPKRPLSLVFFRSGSNPENSLYRKAFSPFGRETPPRTEKLSPDEMDTLEQTRTEVVDLNNILQDERLCGCFRMFLEDKCAEENLLFWVDVSRLHREPPQEPSVEINRILTKYFRRGSTCEINISHNERSKLTRDLENNPEDITAFDKIQRGVEKSMDAEFLLPFLSSKYYADPSDRGKTSKRTATFDLGGYTHISKQSTRKRRLFNAAEKGLRCLARGVQYHYLRDECPLEREIEDSRVQAWATQPFNFDQTVVSTSIPPVRRSPFTTVTINHLNALSSQVADVRGQFPPEI</sequence>
<dbReference type="STRING" id="1890364.A0A2P6N828"/>
<dbReference type="InterPro" id="IPR016137">
    <property type="entry name" value="RGS"/>
</dbReference>
<dbReference type="InParanoid" id="A0A2P6N828"/>
<dbReference type="InterPro" id="IPR044926">
    <property type="entry name" value="RGS_subdomain_2"/>
</dbReference>
<dbReference type="SUPFAM" id="SSF48097">
    <property type="entry name" value="Regulator of G-protein signaling, RGS"/>
    <property type="match status" value="1"/>
</dbReference>
<dbReference type="PROSITE" id="PS50132">
    <property type="entry name" value="RGS"/>
    <property type="match status" value="1"/>
</dbReference>
<evidence type="ECO:0000313" key="2">
    <source>
        <dbReference type="EMBL" id="PRP80099.1"/>
    </source>
</evidence>
<name>A0A2P6N828_9EUKA</name>
<evidence type="ECO:0000313" key="3">
    <source>
        <dbReference type="Proteomes" id="UP000241769"/>
    </source>
</evidence>
<dbReference type="PANTHER" id="PTHR10845">
    <property type="entry name" value="REGULATOR OF G PROTEIN SIGNALING"/>
    <property type="match status" value="1"/>
</dbReference>
<dbReference type="PANTHER" id="PTHR10845:SF192">
    <property type="entry name" value="DOUBLE HIT, ISOFORM B"/>
    <property type="match status" value="1"/>
</dbReference>
<dbReference type="EMBL" id="MDYQ01000161">
    <property type="protein sequence ID" value="PRP80099.1"/>
    <property type="molecule type" value="Genomic_DNA"/>
</dbReference>
<dbReference type="SMART" id="SM00315">
    <property type="entry name" value="RGS"/>
    <property type="match status" value="1"/>
</dbReference>
<dbReference type="Proteomes" id="UP000241769">
    <property type="component" value="Unassembled WGS sequence"/>
</dbReference>
<dbReference type="InterPro" id="IPR036305">
    <property type="entry name" value="RGS_sf"/>
</dbReference>
<dbReference type="CDD" id="cd07440">
    <property type="entry name" value="RGS"/>
    <property type="match status" value="1"/>
</dbReference>
<reference evidence="2 3" key="1">
    <citation type="journal article" date="2018" name="Genome Biol. Evol.">
        <title>Multiple Roots of Fruiting Body Formation in Amoebozoa.</title>
        <authorList>
            <person name="Hillmann F."/>
            <person name="Forbes G."/>
            <person name="Novohradska S."/>
            <person name="Ferling I."/>
            <person name="Riege K."/>
            <person name="Groth M."/>
            <person name="Westermann M."/>
            <person name="Marz M."/>
            <person name="Spaller T."/>
            <person name="Winckler T."/>
            <person name="Schaap P."/>
            <person name="Glockner G."/>
        </authorList>
    </citation>
    <scope>NUCLEOTIDE SEQUENCE [LARGE SCALE GENOMIC DNA]</scope>
    <source>
        <strain evidence="2 3">Jena</strain>
    </source>
</reference>
<comment type="caution">
    <text evidence="2">The sequence shown here is derived from an EMBL/GenBank/DDBJ whole genome shotgun (WGS) entry which is preliminary data.</text>
</comment>
<gene>
    <name evidence="2" type="ORF">PROFUN_12253</name>
</gene>